<protein>
    <recommendedName>
        <fullName evidence="5">DUF1735 domain-containing protein</fullName>
    </recommendedName>
</protein>
<dbReference type="Proteomes" id="UP000190961">
    <property type="component" value="Unassembled WGS sequence"/>
</dbReference>
<proteinExistence type="predicted"/>
<evidence type="ECO:0000259" key="2">
    <source>
        <dbReference type="Pfam" id="PF14274"/>
    </source>
</evidence>
<dbReference type="Gene3D" id="2.60.40.1740">
    <property type="entry name" value="hypothetical protein (bacova_03559)"/>
    <property type="match status" value="1"/>
</dbReference>
<dbReference type="Pfam" id="PF14274">
    <property type="entry name" value="BT_3044-like_C"/>
    <property type="match status" value="1"/>
</dbReference>
<accession>A0A1T5MKL4</accession>
<feature type="domain" description="BT-3044-like C-terminal" evidence="2">
    <location>
        <begin position="190"/>
        <end position="301"/>
    </location>
</feature>
<dbReference type="PROSITE" id="PS51257">
    <property type="entry name" value="PROKAR_LIPOPROTEIN"/>
    <property type="match status" value="1"/>
</dbReference>
<evidence type="ECO:0000259" key="1">
    <source>
        <dbReference type="Pfam" id="PF08522"/>
    </source>
</evidence>
<gene>
    <name evidence="3" type="ORF">SAMN05660236_5681</name>
</gene>
<evidence type="ECO:0008006" key="5">
    <source>
        <dbReference type="Google" id="ProtNLM"/>
    </source>
</evidence>
<keyword evidence="4" id="KW-1185">Reference proteome</keyword>
<dbReference type="Pfam" id="PF08522">
    <property type="entry name" value="BT_3987-like_N"/>
    <property type="match status" value="1"/>
</dbReference>
<evidence type="ECO:0000313" key="3">
    <source>
        <dbReference type="EMBL" id="SKC88755.1"/>
    </source>
</evidence>
<evidence type="ECO:0000313" key="4">
    <source>
        <dbReference type="Proteomes" id="UP000190961"/>
    </source>
</evidence>
<feature type="domain" description="BT-3987-like N-terminal" evidence="1">
    <location>
        <begin position="61"/>
        <end position="173"/>
    </location>
</feature>
<dbReference type="InterPro" id="IPR025371">
    <property type="entry name" value="BT_3044-like_C"/>
</dbReference>
<dbReference type="AlphaFoldDB" id="A0A1T5MKL4"/>
<reference evidence="3 4" key="1">
    <citation type="submission" date="2017-02" db="EMBL/GenBank/DDBJ databases">
        <authorList>
            <person name="Peterson S.W."/>
        </authorList>
    </citation>
    <scope>NUCLEOTIDE SEQUENCE [LARGE SCALE GENOMIC DNA]</scope>
    <source>
        <strain evidence="3 4">DSM 25262</strain>
    </source>
</reference>
<dbReference type="STRING" id="688867.SAMN05660236_5681"/>
<dbReference type="InterPro" id="IPR013728">
    <property type="entry name" value="BT_3987-like_N"/>
</dbReference>
<name>A0A1T5MKL4_9BACT</name>
<organism evidence="3 4">
    <name type="scientific">Ohtaekwangia koreensis</name>
    <dbReference type="NCBI Taxonomy" id="688867"/>
    <lineage>
        <taxon>Bacteria</taxon>
        <taxon>Pseudomonadati</taxon>
        <taxon>Bacteroidota</taxon>
        <taxon>Cytophagia</taxon>
        <taxon>Cytophagales</taxon>
        <taxon>Fulvivirgaceae</taxon>
        <taxon>Ohtaekwangia</taxon>
    </lineage>
</organism>
<dbReference type="EMBL" id="FUZU01000005">
    <property type="protein sequence ID" value="SKC88755.1"/>
    <property type="molecule type" value="Genomic_DNA"/>
</dbReference>
<sequence>MHSKTNVLDTMKNRIRLLLATLVIPIATGLFLTSCLEDKGYTDIVDEVNSSNTIVSFYGSGGTTGTQSVQLTAGKDTVDYELHISATSSHSLGKDITVTVSIDESVIAQVNASIENADEKFTLLPDSVYDMLSTSVTVPKDTTETSFYVRIYQYKMDKSKSYLLPVKINGVEGVLVADNLGTAKLAFIGNVLAGPYTSTYTLVREGNSPQQLSEDPKALEAVDSKTLKAFAGYAWFGNSDIKFRFSVNSDNTVKITSDPDAVKAGITIGPTSGTTSTYDPLTKTFHLYYEYVNGSGFYRKFDEILVKK</sequence>